<reference evidence="2" key="1">
    <citation type="submission" date="2014-12" db="EMBL/GenBank/DDBJ databases">
        <title>Insight into the proteome of Arion vulgaris.</title>
        <authorList>
            <person name="Aradska J."/>
            <person name="Bulat T."/>
            <person name="Smidak R."/>
            <person name="Sarate P."/>
            <person name="Gangsoo J."/>
            <person name="Sialana F."/>
            <person name="Bilban M."/>
            <person name="Lubec G."/>
        </authorList>
    </citation>
    <scope>NUCLEOTIDE SEQUENCE</scope>
    <source>
        <tissue evidence="2">Skin</tissue>
    </source>
</reference>
<feature type="non-terminal residue" evidence="2">
    <location>
        <position position="1"/>
    </location>
</feature>
<name>A0A0B7C091_9EUPU</name>
<dbReference type="EMBL" id="HACG01051160">
    <property type="protein sequence ID" value="CEK98031.1"/>
    <property type="molecule type" value="Transcribed_RNA"/>
</dbReference>
<proteinExistence type="predicted"/>
<protein>
    <submittedName>
        <fullName evidence="2">Uncharacterized protein</fullName>
    </submittedName>
</protein>
<feature type="region of interest" description="Disordered" evidence="1">
    <location>
        <begin position="1"/>
        <end position="38"/>
    </location>
</feature>
<feature type="non-terminal residue" evidence="2">
    <location>
        <position position="83"/>
    </location>
</feature>
<evidence type="ECO:0000256" key="1">
    <source>
        <dbReference type="SAM" id="MobiDB-lite"/>
    </source>
</evidence>
<accession>A0A0B7C091</accession>
<evidence type="ECO:0000313" key="2">
    <source>
        <dbReference type="EMBL" id="CEK98031.1"/>
    </source>
</evidence>
<gene>
    <name evidence="2" type="primary">ORF217575</name>
</gene>
<organism evidence="2">
    <name type="scientific">Arion vulgaris</name>
    <dbReference type="NCBI Taxonomy" id="1028688"/>
    <lineage>
        <taxon>Eukaryota</taxon>
        <taxon>Metazoa</taxon>
        <taxon>Spiralia</taxon>
        <taxon>Lophotrochozoa</taxon>
        <taxon>Mollusca</taxon>
        <taxon>Gastropoda</taxon>
        <taxon>Heterobranchia</taxon>
        <taxon>Euthyneura</taxon>
        <taxon>Panpulmonata</taxon>
        <taxon>Eupulmonata</taxon>
        <taxon>Stylommatophora</taxon>
        <taxon>Helicina</taxon>
        <taxon>Arionoidea</taxon>
        <taxon>Arionidae</taxon>
        <taxon>Arion</taxon>
    </lineage>
</organism>
<feature type="compositionally biased region" description="Polar residues" evidence="1">
    <location>
        <begin position="1"/>
        <end position="18"/>
    </location>
</feature>
<dbReference type="AlphaFoldDB" id="A0A0B7C091"/>
<sequence>SSSYESSSALTDSSSNMVQPRDGALNKPPLSSDGQKHKRLESIALSVGSTIFPDENSEDGIFHMEVLMAVQRWFSYQGWPGGP</sequence>